<dbReference type="GO" id="GO:0005737">
    <property type="term" value="C:cytoplasm"/>
    <property type="evidence" value="ECO:0007669"/>
    <property type="project" value="TreeGrafter"/>
</dbReference>
<sequence>MEPLPIFYWTLLLLAPVLLVFLIYKIYFQKKREIPKNTVLLYQMGRGPHAPSVSPFPMKLETYLRMAKIPYMSDHSVTFSSKGKLPWIVYNGKPVADSQFCIEYLNKKLGISLNKEYADLDVSVGRAFQKMAEEELYWTMCAVTFGEDLTEVKKVLPYKGIELWIKLTAIKHVVQKEMWGHGIGRHNSKEIWSIGERDLHAISTFLGKKKYFLGNEPSEVDCAMFAMLAMVKWNMPNTPHERLMKKLTNLGAYCERMKERYWPDWEECSRSSKKFKDDSYILKNRQKSK</sequence>
<dbReference type="Pfam" id="PF17171">
    <property type="entry name" value="GST_C_6"/>
    <property type="match status" value="1"/>
</dbReference>
<name>A0A0L8GVY3_OCTBM</name>
<dbReference type="KEGG" id="obi:106874358"/>
<keyword evidence="2" id="KW-0812">Transmembrane</keyword>
<dbReference type="InterPro" id="IPR050931">
    <property type="entry name" value="Mito_Protein_Transport_Metaxin"/>
</dbReference>
<dbReference type="InterPro" id="IPR012336">
    <property type="entry name" value="Thioredoxin-like_fold"/>
</dbReference>
<reference evidence="5" key="1">
    <citation type="submission" date="2015-07" db="EMBL/GenBank/DDBJ databases">
        <title>MeaNS - Measles Nucleotide Surveillance Program.</title>
        <authorList>
            <person name="Tran T."/>
            <person name="Druce J."/>
        </authorList>
    </citation>
    <scope>NUCLEOTIDE SEQUENCE</scope>
    <source>
        <strain evidence="5">UCB-OBI-ISO-001</strain>
        <tissue evidence="5">Gonad</tissue>
    </source>
</reference>
<dbReference type="OMA" id="RRIHDKY"/>
<proteinExistence type="inferred from homology"/>
<feature type="domain" description="Metaxin glutathione S-transferase" evidence="3">
    <location>
        <begin position="196"/>
        <end position="257"/>
    </location>
</feature>
<dbReference type="SUPFAM" id="SSF52833">
    <property type="entry name" value="Thioredoxin-like"/>
    <property type="match status" value="1"/>
</dbReference>
<gene>
    <name evidence="5" type="ORF">OCBIM_22026854mg</name>
</gene>
<feature type="domain" description="Thioredoxin-like fold" evidence="4">
    <location>
        <begin position="55"/>
        <end position="144"/>
    </location>
</feature>
<dbReference type="CDD" id="cd03193">
    <property type="entry name" value="GST_C_Metaxin"/>
    <property type="match status" value="1"/>
</dbReference>
<evidence type="ECO:0000259" key="4">
    <source>
        <dbReference type="Pfam" id="PF17172"/>
    </source>
</evidence>
<protein>
    <recommendedName>
        <fullName evidence="6">Failed axon connections homolog</fullName>
    </recommendedName>
</protein>
<organism evidence="5">
    <name type="scientific">Octopus bimaculoides</name>
    <name type="common">California two-spotted octopus</name>
    <dbReference type="NCBI Taxonomy" id="37653"/>
    <lineage>
        <taxon>Eukaryota</taxon>
        <taxon>Metazoa</taxon>
        <taxon>Spiralia</taxon>
        <taxon>Lophotrochozoa</taxon>
        <taxon>Mollusca</taxon>
        <taxon>Cephalopoda</taxon>
        <taxon>Coleoidea</taxon>
        <taxon>Octopodiformes</taxon>
        <taxon>Octopoda</taxon>
        <taxon>Incirrata</taxon>
        <taxon>Octopodidae</taxon>
        <taxon>Octopus</taxon>
    </lineage>
</organism>
<dbReference type="PANTHER" id="PTHR12289:SF41">
    <property type="entry name" value="FAILED AXON CONNECTIONS-RELATED"/>
    <property type="match status" value="1"/>
</dbReference>
<feature type="transmembrane region" description="Helical" evidence="2">
    <location>
        <begin position="6"/>
        <end position="27"/>
    </location>
</feature>
<dbReference type="SUPFAM" id="SSF47616">
    <property type="entry name" value="GST C-terminal domain-like"/>
    <property type="match status" value="1"/>
</dbReference>
<dbReference type="OrthoDB" id="5809458at2759"/>
<dbReference type="InterPro" id="IPR040079">
    <property type="entry name" value="Glutathione_S-Trfase"/>
</dbReference>
<dbReference type="InterPro" id="IPR026928">
    <property type="entry name" value="FAX/IsoI-like"/>
</dbReference>
<evidence type="ECO:0000313" key="5">
    <source>
        <dbReference type="EMBL" id="KOF81206.1"/>
    </source>
</evidence>
<dbReference type="InterPro" id="IPR033468">
    <property type="entry name" value="Metaxin_GST"/>
</dbReference>
<evidence type="ECO:0000259" key="3">
    <source>
        <dbReference type="Pfam" id="PF17171"/>
    </source>
</evidence>
<dbReference type="SFLD" id="SFLDG01180">
    <property type="entry name" value="SUF1"/>
    <property type="match status" value="1"/>
</dbReference>
<dbReference type="SFLD" id="SFLDS00019">
    <property type="entry name" value="Glutathione_Transferase_(cytos"/>
    <property type="match status" value="1"/>
</dbReference>
<dbReference type="EMBL" id="KQ420130">
    <property type="protein sequence ID" value="KOF81206.1"/>
    <property type="molecule type" value="Genomic_DNA"/>
</dbReference>
<dbReference type="InterPro" id="IPR036282">
    <property type="entry name" value="Glutathione-S-Trfase_C_sf"/>
</dbReference>
<dbReference type="SFLD" id="SFLDG01200">
    <property type="entry name" value="SUF1.1"/>
    <property type="match status" value="1"/>
</dbReference>
<evidence type="ECO:0008006" key="6">
    <source>
        <dbReference type="Google" id="ProtNLM"/>
    </source>
</evidence>
<evidence type="ECO:0000256" key="2">
    <source>
        <dbReference type="SAM" id="Phobius"/>
    </source>
</evidence>
<dbReference type="InterPro" id="IPR036249">
    <property type="entry name" value="Thioredoxin-like_sf"/>
</dbReference>
<dbReference type="Gene3D" id="1.20.1050.10">
    <property type="match status" value="1"/>
</dbReference>
<keyword evidence="2" id="KW-0472">Membrane</keyword>
<comment type="similarity">
    <text evidence="1">Belongs to the FAX family.</text>
</comment>
<evidence type="ECO:0000256" key="1">
    <source>
        <dbReference type="ARBA" id="ARBA00006475"/>
    </source>
</evidence>
<dbReference type="AlphaFoldDB" id="A0A0L8GVY3"/>
<accession>A0A0L8GVY3</accession>
<keyword evidence="2" id="KW-1133">Transmembrane helix</keyword>
<dbReference type="PANTHER" id="PTHR12289">
    <property type="entry name" value="METAXIN RELATED"/>
    <property type="match status" value="1"/>
</dbReference>
<dbReference type="Pfam" id="PF17172">
    <property type="entry name" value="GST_N_4"/>
    <property type="match status" value="1"/>
</dbReference>